<feature type="compositionally biased region" description="Polar residues" evidence="1">
    <location>
        <begin position="224"/>
        <end position="235"/>
    </location>
</feature>
<feature type="domain" description="DUF1746" evidence="2">
    <location>
        <begin position="59"/>
        <end position="171"/>
    </location>
</feature>
<feature type="compositionally biased region" description="Basic and acidic residues" evidence="1">
    <location>
        <begin position="201"/>
        <end position="220"/>
    </location>
</feature>
<dbReference type="Proteomes" id="UP000073492">
    <property type="component" value="Unassembled WGS sequence"/>
</dbReference>
<evidence type="ECO:0000313" key="4">
    <source>
        <dbReference type="Proteomes" id="UP000073492"/>
    </source>
</evidence>
<organism evidence="3 4">
    <name type="scientific">Pseudocercospora musae</name>
    <dbReference type="NCBI Taxonomy" id="113226"/>
    <lineage>
        <taxon>Eukaryota</taxon>
        <taxon>Fungi</taxon>
        <taxon>Dikarya</taxon>
        <taxon>Ascomycota</taxon>
        <taxon>Pezizomycotina</taxon>
        <taxon>Dothideomycetes</taxon>
        <taxon>Dothideomycetidae</taxon>
        <taxon>Mycosphaerellales</taxon>
        <taxon>Mycosphaerellaceae</taxon>
        <taxon>Pseudocercospora</taxon>
    </lineage>
</organism>
<evidence type="ECO:0000256" key="1">
    <source>
        <dbReference type="SAM" id="MobiDB-lite"/>
    </source>
</evidence>
<dbReference type="GO" id="GO:0032933">
    <property type="term" value="P:SREBP signaling pathway"/>
    <property type="evidence" value="ECO:0007669"/>
    <property type="project" value="InterPro"/>
</dbReference>
<evidence type="ECO:0000259" key="2">
    <source>
        <dbReference type="Pfam" id="PF08508"/>
    </source>
</evidence>
<reference evidence="3 4" key="1">
    <citation type="submission" date="2015-07" db="EMBL/GenBank/DDBJ databases">
        <title>Comparative genomics of the Sigatoka disease complex on banana suggests a link between parallel evolutionary changes in Pseudocercospora fijiensis and Pseudocercospora eumusae and increased virulence on the banana host.</title>
        <authorList>
            <person name="Chang T.-C."/>
            <person name="Salvucci A."/>
            <person name="Crous P.W."/>
            <person name="Stergiopoulos I."/>
        </authorList>
    </citation>
    <scope>NUCLEOTIDE SEQUENCE [LARGE SCALE GENOMIC DNA]</scope>
    <source>
        <strain evidence="3 4">CBS 116634</strain>
    </source>
</reference>
<sequence length="341" mass="37752">MNHEPSASASTAAPSDSRDEITVTERPLTAKEMAERRKKNRDNFNRKRGALLDDLLRQLDILVFAELSAIYYMDCSFFRFALRSLAHLFLLTPKPAQFPKMSANPPIIGTIFGTTLLCIVMHLYNSAPSAGEATRGYLHGGLAMDFIGQKGPSSKVHLILLDLLVLIVQVVQMSAHLLRERIRANLASPADKAAVPTATQRVEDEERGVLRSAEQQRGEDIEMQTLNPDGQTAALSSPPDEGEESSERASLLAQPQRTDAHIFDAFNSGQIVIADLDIAGALRQQLMAYRSYTPDSDEAERGRVVREREAARAREWRDGILRAIRTARQRARGTPANVPEP</sequence>
<dbReference type="InterPro" id="IPR013715">
    <property type="entry name" value="DUF1746"/>
</dbReference>
<feature type="region of interest" description="Disordered" evidence="1">
    <location>
        <begin position="189"/>
        <end position="254"/>
    </location>
</feature>
<dbReference type="Pfam" id="PF08508">
    <property type="entry name" value="DUF1746"/>
    <property type="match status" value="1"/>
</dbReference>
<dbReference type="GO" id="GO:0005783">
    <property type="term" value="C:endoplasmic reticulum"/>
    <property type="evidence" value="ECO:0007669"/>
    <property type="project" value="TreeGrafter"/>
</dbReference>
<proteinExistence type="predicted"/>
<protein>
    <recommendedName>
        <fullName evidence="2">DUF1746 domain-containing protein</fullName>
    </recommendedName>
</protein>
<dbReference type="PANTHER" id="PTHR39405:SF1">
    <property type="entry name" value="DSC E3 UBIQUITIN LIGASE COMPLEX SUBUNIT 4"/>
    <property type="match status" value="1"/>
</dbReference>
<dbReference type="AlphaFoldDB" id="A0A139IVI7"/>
<evidence type="ECO:0000313" key="3">
    <source>
        <dbReference type="EMBL" id="KXT18733.1"/>
    </source>
</evidence>
<keyword evidence="4" id="KW-1185">Reference proteome</keyword>
<dbReference type="PANTHER" id="PTHR39405">
    <property type="entry name" value="DSC E3 UBIQUITIN LIGASE COMPLEX SUBUNIT 4"/>
    <property type="match status" value="1"/>
</dbReference>
<feature type="region of interest" description="Disordered" evidence="1">
    <location>
        <begin position="1"/>
        <end position="41"/>
    </location>
</feature>
<dbReference type="InterPro" id="IPR038967">
    <property type="entry name" value="Dsc4-like"/>
</dbReference>
<accession>A0A139IVI7</accession>
<dbReference type="GO" id="GO:0044695">
    <property type="term" value="C:Dsc E3 ubiquitin ligase complex"/>
    <property type="evidence" value="ECO:0007669"/>
    <property type="project" value="InterPro"/>
</dbReference>
<name>A0A139IVI7_9PEZI</name>
<dbReference type="OrthoDB" id="5428737at2759"/>
<dbReference type="EMBL" id="LFZO01000004">
    <property type="protein sequence ID" value="KXT18733.1"/>
    <property type="molecule type" value="Genomic_DNA"/>
</dbReference>
<feature type="compositionally biased region" description="Basic and acidic residues" evidence="1">
    <location>
        <begin position="16"/>
        <end position="41"/>
    </location>
</feature>
<gene>
    <name evidence="3" type="ORF">AC579_2699</name>
</gene>
<feature type="compositionally biased region" description="Low complexity" evidence="1">
    <location>
        <begin position="1"/>
        <end position="15"/>
    </location>
</feature>
<comment type="caution">
    <text evidence="3">The sequence shown here is derived from an EMBL/GenBank/DDBJ whole genome shotgun (WGS) entry which is preliminary data.</text>
</comment>